<dbReference type="CDD" id="cd12914">
    <property type="entry name" value="PDC1_DGC_like"/>
    <property type="match status" value="1"/>
</dbReference>
<dbReference type="Gene3D" id="6.10.340.10">
    <property type="match status" value="1"/>
</dbReference>
<dbReference type="SMART" id="SM00267">
    <property type="entry name" value="GGDEF"/>
    <property type="match status" value="1"/>
</dbReference>
<dbReference type="FunFam" id="3.30.70.270:FF:000001">
    <property type="entry name" value="Diguanylate cyclase domain protein"/>
    <property type="match status" value="1"/>
</dbReference>
<dbReference type="PROSITE" id="PS50885">
    <property type="entry name" value="HAMP"/>
    <property type="match status" value="1"/>
</dbReference>
<keyword evidence="3" id="KW-0812">Transmembrane</keyword>
<dbReference type="InterPro" id="IPR000160">
    <property type="entry name" value="GGDEF_dom"/>
</dbReference>
<dbReference type="SUPFAM" id="SSF55073">
    <property type="entry name" value="Nucleotide cyclase"/>
    <property type="match status" value="1"/>
</dbReference>
<keyword evidence="7" id="KW-1185">Reference proteome</keyword>
<dbReference type="PROSITE" id="PS51257">
    <property type="entry name" value="PROKAR_LIPOPROTEIN"/>
    <property type="match status" value="1"/>
</dbReference>
<protein>
    <recommendedName>
        <fullName evidence="1">diguanylate cyclase</fullName>
        <ecNumber evidence="1">2.7.7.65</ecNumber>
    </recommendedName>
</protein>
<evidence type="ECO:0000313" key="7">
    <source>
        <dbReference type="Proteomes" id="UP000636888"/>
    </source>
</evidence>
<dbReference type="PANTHER" id="PTHR45138">
    <property type="entry name" value="REGULATORY COMPONENTS OF SENSORY TRANSDUCTION SYSTEM"/>
    <property type="match status" value="1"/>
</dbReference>
<dbReference type="PROSITE" id="PS50887">
    <property type="entry name" value="GGDEF"/>
    <property type="match status" value="1"/>
</dbReference>
<evidence type="ECO:0000256" key="2">
    <source>
        <dbReference type="ARBA" id="ARBA00034247"/>
    </source>
</evidence>
<keyword evidence="3" id="KW-1133">Transmembrane helix</keyword>
<evidence type="ECO:0000256" key="3">
    <source>
        <dbReference type="SAM" id="Phobius"/>
    </source>
</evidence>
<comment type="catalytic activity">
    <reaction evidence="2">
        <text>2 GTP = 3',3'-c-di-GMP + 2 diphosphate</text>
        <dbReference type="Rhea" id="RHEA:24898"/>
        <dbReference type="ChEBI" id="CHEBI:33019"/>
        <dbReference type="ChEBI" id="CHEBI:37565"/>
        <dbReference type="ChEBI" id="CHEBI:58805"/>
        <dbReference type="EC" id="2.7.7.65"/>
    </reaction>
</comment>
<dbReference type="Gene3D" id="3.30.70.270">
    <property type="match status" value="1"/>
</dbReference>
<reference evidence="6" key="1">
    <citation type="submission" date="2020-12" db="EMBL/GenBank/DDBJ databases">
        <title>Geomonas sp. Red875, isolated from river sediment.</title>
        <authorList>
            <person name="Xu Z."/>
            <person name="Zhang Z."/>
            <person name="Masuda Y."/>
            <person name="Itoh H."/>
            <person name="Senoo K."/>
        </authorList>
    </citation>
    <scope>NUCLEOTIDE SEQUENCE</scope>
    <source>
        <strain evidence="6">Red875</strain>
    </source>
</reference>
<dbReference type="Pfam" id="PF00990">
    <property type="entry name" value="GGDEF"/>
    <property type="match status" value="1"/>
</dbReference>
<accession>A0A8J7M342</accession>
<dbReference type="PANTHER" id="PTHR45138:SF9">
    <property type="entry name" value="DIGUANYLATE CYCLASE DGCM-RELATED"/>
    <property type="match status" value="1"/>
</dbReference>
<gene>
    <name evidence="6" type="ORF">JFN93_21940</name>
</gene>
<dbReference type="RefSeq" id="WP_199386425.1">
    <property type="nucleotide sequence ID" value="NZ_JAEMHM010000023.1"/>
</dbReference>
<dbReference type="AlphaFoldDB" id="A0A8J7M342"/>
<dbReference type="GO" id="GO:0016020">
    <property type="term" value="C:membrane"/>
    <property type="evidence" value="ECO:0007669"/>
    <property type="project" value="InterPro"/>
</dbReference>
<dbReference type="Gene3D" id="3.30.450.20">
    <property type="entry name" value="PAS domain"/>
    <property type="match status" value="1"/>
</dbReference>
<evidence type="ECO:0000313" key="6">
    <source>
        <dbReference type="EMBL" id="MBJ6727383.1"/>
    </source>
</evidence>
<dbReference type="InterPro" id="IPR043128">
    <property type="entry name" value="Rev_trsase/Diguanyl_cyclase"/>
</dbReference>
<proteinExistence type="predicted"/>
<dbReference type="InterPro" id="IPR050469">
    <property type="entry name" value="Diguanylate_Cyclase"/>
</dbReference>
<keyword evidence="3" id="KW-0472">Membrane</keyword>
<feature type="domain" description="HAMP" evidence="4">
    <location>
        <begin position="306"/>
        <end position="359"/>
    </location>
</feature>
<dbReference type="GO" id="GO:0052621">
    <property type="term" value="F:diguanylate cyclase activity"/>
    <property type="evidence" value="ECO:0007669"/>
    <property type="project" value="UniProtKB-EC"/>
</dbReference>
<evidence type="ECO:0000259" key="4">
    <source>
        <dbReference type="PROSITE" id="PS50885"/>
    </source>
</evidence>
<name>A0A8J7M342_9BACT</name>
<dbReference type="CDD" id="cd01949">
    <property type="entry name" value="GGDEF"/>
    <property type="match status" value="1"/>
</dbReference>
<dbReference type="InterPro" id="IPR003660">
    <property type="entry name" value="HAMP_dom"/>
</dbReference>
<dbReference type="InterPro" id="IPR029787">
    <property type="entry name" value="Nucleotide_cyclase"/>
</dbReference>
<dbReference type="EC" id="2.7.7.65" evidence="1"/>
<evidence type="ECO:0000259" key="5">
    <source>
        <dbReference type="PROSITE" id="PS50887"/>
    </source>
</evidence>
<dbReference type="GO" id="GO:0007165">
    <property type="term" value="P:signal transduction"/>
    <property type="evidence" value="ECO:0007669"/>
    <property type="project" value="InterPro"/>
</dbReference>
<feature type="transmembrane region" description="Helical" evidence="3">
    <location>
        <begin position="12"/>
        <end position="31"/>
    </location>
</feature>
<evidence type="ECO:0000256" key="1">
    <source>
        <dbReference type="ARBA" id="ARBA00012528"/>
    </source>
</evidence>
<dbReference type="CDD" id="cd12912">
    <property type="entry name" value="PDC2_MCP_like"/>
    <property type="match status" value="1"/>
</dbReference>
<dbReference type="EMBL" id="JAEMHM010000023">
    <property type="protein sequence ID" value="MBJ6727383.1"/>
    <property type="molecule type" value="Genomic_DNA"/>
</dbReference>
<dbReference type="Proteomes" id="UP000636888">
    <property type="component" value="Unassembled WGS sequence"/>
</dbReference>
<feature type="domain" description="GGDEF" evidence="5">
    <location>
        <begin position="395"/>
        <end position="527"/>
    </location>
</feature>
<comment type="caution">
    <text evidence="6">The sequence shown here is derived from an EMBL/GenBank/DDBJ whole genome shotgun (WGS) entry which is preliminary data.</text>
</comment>
<sequence length="528" mass="58056">MATGIQRRITRSISIYLVIVTSLSCWGAVFFSTRLARESIQKQQFALTELVARSIDDKLGANMLTITQLADKIPPGALSDSVRAQAFLDSNHDLLSIFDNGLLLFDRKHQLIAESPFRPGRRGSKTVLLDQFLTHLESLGLPDISQPYVSPKSGSPSIVIAVPIDSGNGIQGFLAGSISLTKDIFLEEVMGYKIGKRGYLYLFDRNRDLILHPDKTRILKHDIPPGVNKLLDRALAGFEGSGETVNSRGIPQVVSVKRLRMADWILAASYPQDEAYEKIKSFSFFLVAGAVFVSAISVALVRFLTRRVTANLNSFTAQIKQMKKNPGSCGSIRIDGDDEISVLAETFNELMSEVGAAREQLDELSRTDHLTGLSNRRHLELEAPKLFALAKRQSGSTAVLMLDIDHFKKVNDGYGHDVGDVVLVQVASLLRGQVRPYDLVVRFGGEEFLLFLPLIGRNDALKFAERVRLSIAKTPIQAGDQTLTVTASIGLHVTEESSDLAAQISKADCALYQAKNGGRNRVCLFNEP</sequence>
<feature type="transmembrane region" description="Helical" evidence="3">
    <location>
        <begin position="282"/>
        <end position="304"/>
    </location>
</feature>
<organism evidence="6 7">
    <name type="scientific">Geomesophilobacter sediminis</name>
    <dbReference type="NCBI Taxonomy" id="2798584"/>
    <lineage>
        <taxon>Bacteria</taxon>
        <taxon>Pseudomonadati</taxon>
        <taxon>Thermodesulfobacteriota</taxon>
        <taxon>Desulfuromonadia</taxon>
        <taxon>Geobacterales</taxon>
        <taxon>Geobacteraceae</taxon>
        <taxon>Geomesophilobacter</taxon>
    </lineage>
</organism>
<dbReference type="NCBIfam" id="TIGR00254">
    <property type="entry name" value="GGDEF"/>
    <property type="match status" value="1"/>
</dbReference>